<keyword evidence="6 7" id="KW-0413">Isomerase</keyword>
<feature type="binding site" evidence="7">
    <location>
        <position position="204"/>
    </location>
    <ligand>
        <name>substrate</name>
    </ligand>
</feature>
<evidence type="ECO:0000256" key="7">
    <source>
        <dbReference type="HAMAP-Rule" id="MF_00147"/>
    </source>
</evidence>
<dbReference type="CDD" id="cd00311">
    <property type="entry name" value="TIM"/>
    <property type="match status" value="1"/>
</dbReference>
<evidence type="ECO:0000313" key="9">
    <source>
        <dbReference type="EMBL" id="MFC6632850.1"/>
    </source>
</evidence>
<feature type="active site" description="Proton acceptor" evidence="7">
    <location>
        <position position="163"/>
    </location>
</feature>
<dbReference type="EC" id="5.3.1.1" evidence="7 8"/>
<reference evidence="10" key="1">
    <citation type="journal article" date="2019" name="Int. J. Syst. Evol. Microbiol.">
        <title>The Global Catalogue of Microorganisms (GCM) 10K type strain sequencing project: providing services to taxonomists for standard genome sequencing and annotation.</title>
        <authorList>
            <consortium name="The Broad Institute Genomics Platform"/>
            <consortium name="The Broad Institute Genome Sequencing Center for Infectious Disease"/>
            <person name="Wu L."/>
            <person name="Ma J."/>
        </authorList>
    </citation>
    <scope>NUCLEOTIDE SEQUENCE [LARGE SCALE GENOMIC DNA]</scope>
    <source>
        <strain evidence="10">CGMCC 1.13718</strain>
    </source>
</reference>
<keyword evidence="5 7" id="KW-0324">Glycolysis</keyword>
<dbReference type="InterPro" id="IPR035990">
    <property type="entry name" value="TIM_sf"/>
</dbReference>
<comment type="pathway">
    <text evidence="7 8">Carbohydrate degradation; glycolysis; D-glyceraldehyde 3-phosphate from glycerone phosphate: step 1/1.</text>
</comment>
<protein>
    <recommendedName>
        <fullName evidence="7 8">Triosephosphate isomerase</fullName>
        <shortName evidence="7">TIM</shortName>
        <shortName evidence="7">TPI</shortName>
        <ecNumber evidence="7 8">5.3.1.1</ecNumber>
    </recommendedName>
    <alternativeName>
        <fullName evidence="7">Triose-phosphate isomerase</fullName>
    </alternativeName>
</protein>
<comment type="similarity">
    <text evidence="2 7 8">Belongs to the triosephosphate isomerase family.</text>
</comment>
<dbReference type="Gene3D" id="3.20.20.70">
    <property type="entry name" value="Aldolase class I"/>
    <property type="match status" value="1"/>
</dbReference>
<dbReference type="EMBL" id="JBHSVR010000001">
    <property type="protein sequence ID" value="MFC6632850.1"/>
    <property type="molecule type" value="Genomic_DNA"/>
</dbReference>
<organism evidence="9 10">
    <name type="scientific">Microbulbifer taiwanensis</name>
    <dbReference type="NCBI Taxonomy" id="986746"/>
    <lineage>
        <taxon>Bacteria</taxon>
        <taxon>Pseudomonadati</taxon>
        <taxon>Pseudomonadota</taxon>
        <taxon>Gammaproteobacteria</taxon>
        <taxon>Cellvibrionales</taxon>
        <taxon>Microbulbiferaceae</taxon>
        <taxon>Microbulbifer</taxon>
    </lineage>
</organism>
<evidence type="ECO:0000256" key="5">
    <source>
        <dbReference type="ARBA" id="ARBA00023152"/>
    </source>
</evidence>
<comment type="catalytic activity">
    <reaction evidence="7 8">
        <text>D-glyceraldehyde 3-phosphate = dihydroxyacetone phosphate</text>
        <dbReference type="Rhea" id="RHEA:18585"/>
        <dbReference type="ChEBI" id="CHEBI:57642"/>
        <dbReference type="ChEBI" id="CHEBI:59776"/>
        <dbReference type="EC" id="5.3.1.1"/>
    </reaction>
</comment>
<evidence type="ECO:0000256" key="3">
    <source>
        <dbReference type="ARBA" id="ARBA00022432"/>
    </source>
</evidence>
<dbReference type="Proteomes" id="UP001596425">
    <property type="component" value="Unassembled WGS sequence"/>
</dbReference>
<dbReference type="SUPFAM" id="SSF51351">
    <property type="entry name" value="Triosephosphate isomerase (TIM)"/>
    <property type="match status" value="1"/>
</dbReference>
<sequence length="243" mass="25617">MRTPLVAANWKMNGSRAFAEQFFTALDLQGSGCEVVICPPYPYLPLVAEKAGAGFSTGAQSLSEESSGAYTGEVSADMLLDWSVRYAIVGHSERRSLYGESSALVARKFVAAKSAGLIPILCVGETLQEREEGRTLDVVAAQLQAVSEAAGDDVWSRAVIAYEPVWAIGTGKTATPEQAQQVHGFIREQLGETGAAVQILYGGSVKAANAEALFAQVDIDGALVGGASLDAEEFSRICHAADR</sequence>
<dbReference type="HAMAP" id="MF_00147_B">
    <property type="entry name" value="TIM_B"/>
    <property type="match status" value="1"/>
</dbReference>
<comment type="function">
    <text evidence="7">Involved in the gluconeogenesis. Catalyzes stereospecifically the conversion of dihydroxyacetone phosphate (DHAP) to D-glyceraldehyde-3-phosphate (G3P).</text>
</comment>
<feature type="binding site" evidence="7">
    <location>
        <begin position="225"/>
        <end position="226"/>
    </location>
    <ligand>
        <name>substrate</name>
    </ligand>
</feature>
<dbReference type="PANTHER" id="PTHR21139:SF42">
    <property type="entry name" value="TRIOSEPHOSPHATE ISOMERASE"/>
    <property type="match status" value="1"/>
</dbReference>
<dbReference type="PANTHER" id="PTHR21139">
    <property type="entry name" value="TRIOSEPHOSPHATE ISOMERASE"/>
    <property type="match status" value="1"/>
</dbReference>
<feature type="binding site" evidence="7">
    <location>
        <position position="169"/>
    </location>
    <ligand>
        <name>substrate</name>
    </ligand>
</feature>
<keyword evidence="4 7" id="KW-0963">Cytoplasm</keyword>
<dbReference type="InterPro" id="IPR000652">
    <property type="entry name" value="Triosephosphate_isomerase"/>
</dbReference>
<evidence type="ECO:0000256" key="8">
    <source>
        <dbReference type="RuleBase" id="RU363013"/>
    </source>
</evidence>
<comment type="pathway">
    <text evidence="7 8">Carbohydrate biosynthesis; gluconeogenesis.</text>
</comment>
<evidence type="ECO:0000256" key="4">
    <source>
        <dbReference type="ARBA" id="ARBA00022490"/>
    </source>
</evidence>
<evidence type="ECO:0000256" key="1">
    <source>
        <dbReference type="ARBA" id="ARBA00004939"/>
    </source>
</evidence>
<feature type="binding site" evidence="7">
    <location>
        <begin position="9"/>
        <end position="11"/>
    </location>
    <ligand>
        <name>substrate</name>
    </ligand>
</feature>
<dbReference type="PROSITE" id="PS00171">
    <property type="entry name" value="TIM_1"/>
    <property type="match status" value="1"/>
</dbReference>
<dbReference type="InterPro" id="IPR013785">
    <property type="entry name" value="Aldolase_TIM"/>
</dbReference>
<evidence type="ECO:0000256" key="2">
    <source>
        <dbReference type="ARBA" id="ARBA00007422"/>
    </source>
</evidence>
<dbReference type="RefSeq" id="WP_193191818.1">
    <property type="nucleotide sequence ID" value="NZ_JACZFR010000023.1"/>
</dbReference>
<proteinExistence type="inferred from homology"/>
<evidence type="ECO:0000313" key="10">
    <source>
        <dbReference type="Proteomes" id="UP001596425"/>
    </source>
</evidence>
<dbReference type="NCBIfam" id="TIGR00419">
    <property type="entry name" value="tim"/>
    <property type="match status" value="1"/>
</dbReference>
<comment type="subunit">
    <text evidence="7 8">Homodimer.</text>
</comment>
<accession>A0ABW1YLE4</accession>
<evidence type="ECO:0000256" key="6">
    <source>
        <dbReference type="ARBA" id="ARBA00023235"/>
    </source>
</evidence>
<gene>
    <name evidence="7 9" type="primary">tpiA</name>
    <name evidence="9" type="ORF">ACFQBM_06155</name>
</gene>
<comment type="pathway">
    <text evidence="1">Carbohydrate metabolism; erythritol degradation.</text>
</comment>
<comment type="caution">
    <text evidence="9">The sequence shown here is derived from an EMBL/GenBank/DDBJ whole genome shotgun (WGS) entry which is preliminary data.</text>
</comment>
<name>A0ABW1YLE4_9GAMM</name>
<dbReference type="Pfam" id="PF00121">
    <property type="entry name" value="TIM"/>
    <property type="match status" value="1"/>
</dbReference>
<keyword evidence="10" id="KW-1185">Reference proteome</keyword>
<dbReference type="InterPro" id="IPR020861">
    <property type="entry name" value="Triosephosphate_isomerase_AS"/>
</dbReference>
<feature type="active site" description="Electrophile" evidence="7">
    <location>
        <position position="91"/>
    </location>
</feature>
<comment type="subcellular location">
    <subcellularLocation>
        <location evidence="7 8">Cytoplasm</location>
    </subcellularLocation>
</comment>
<dbReference type="InterPro" id="IPR022896">
    <property type="entry name" value="TrioseP_Isoase_bac/euk"/>
</dbReference>
<dbReference type="GO" id="GO:0004807">
    <property type="term" value="F:triose-phosphate isomerase activity"/>
    <property type="evidence" value="ECO:0007669"/>
    <property type="project" value="UniProtKB-EC"/>
</dbReference>
<dbReference type="PROSITE" id="PS51440">
    <property type="entry name" value="TIM_2"/>
    <property type="match status" value="1"/>
</dbReference>
<keyword evidence="3 7" id="KW-0312">Gluconeogenesis</keyword>